<name>A4QMI2_PINKO</name>
<accession>A4QMI2</accession>
<organism evidence="2">
    <name type="scientific">Pinus koraiensis</name>
    <name type="common">Korean pine</name>
    <dbReference type="NCBI Taxonomy" id="88728"/>
    <lineage>
        <taxon>Eukaryota</taxon>
        <taxon>Viridiplantae</taxon>
        <taxon>Streptophyta</taxon>
        <taxon>Embryophyta</taxon>
        <taxon>Tracheophyta</taxon>
        <taxon>Spermatophyta</taxon>
        <taxon>Pinopsida</taxon>
        <taxon>Pinidae</taxon>
        <taxon>Conifers I</taxon>
        <taxon>Pinales</taxon>
        <taxon>Pinaceae</taxon>
        <taxon>Pinus</taxon>
        <taxon>Pinus subgen. Strobus</taxon>
    </lineage>
</organism>
<proteinExistence type="predicted"/>
<keyword evidence="1" id="KW-0732">Signal</keyword>
<sequence length="43" mass="5206">MNIKRNLFLKTLLMAVLIYCDNFLEWKKKILCHDEIKYPSLCC</sequence>
<keyword evidence="2" id="KW-0934">Plastid</keyword>
<dbReference type="GeneID" id="5048437"/>
<feature type="chain" id="PRO_5002671699" evidence="1">
    <location>
        <begin position="21"/>
        <end position="43"/>
    </location>
</feature>
<dbReference type="EMBL" id="AY228468">
    <property type="protein sequence ID" value="ABP35323.1"/>
    <property type="molecule type" value="Genomic_DNA"/>
</dbReference>
<geneLocation type="chloroplast" evidence="2"/>
<protein>
    <submittedName>
        <fullName evidence="2">ORF43b</fullName>
    </submittedName>
</protein>
<reference evidence="2" key="1">
    <citation type="submission" date="2007-04" db="EMBL/GenBank/DDBJ databases">
        <authorList>
            <person name="Noh E.W."/>
            <person name="Lee J.S."/>
            <person name="Choi Y.I."/>
            <person name="Han M.S."/>
            <person name="Yi Y.S."/>
            <person name="Han S.U."/>
        </authorList>
    </citation>
    <scope>NUCLEOTIDE SEQUENCE</scope>
</reference>
<keyword evidence="2" id="KW-0150">Chloroplast</keyword>
<dbReference type="AlphaFoldDB" id="A4QMI2"/>
<evidence type="ECO:0000256" key="1">
    <source>
        <dbReference type="SAM" id="SignalP"/>
    </source>
</evidence>
<evidence type="ECO:0000313" key="2">
    <source>
        <dbReference type="EMBL" id="ABP35323.1"/>
    </source>
</evidence>
<feature type="signal peptide" evidence="1">
    <location>
        <begin position="1"/>
        <end position="20"/>
    </location>
</feature>
<dbReference type="RefSeq" id="YP_001152077.1">
    <property type="nucleotide sequence ID" value="NC_004677.2"/>
</dbReference>